<comment type="caution">
    <text evidence="3">The sequence shown here is derived from an EMBL/GenBank/DDBJ whole genome shotgun (WGS) entry which is preliminary data.</text>
</comment>
<protein>
    <recommendedName>
        <fullName evidence="2">PGF-CTERM archaeal protein-sorting signal domain-containing protein</fullName>
    </recommendedName>
</protein>
<name>A0AAE4MGF4_9EURY</name>
<keyword evidence="4" id="KW-1185">Reference proteome</keyword>
<evidence type="ECO:0000313" key="4">
    <source>
        <dbReference type="Proteomes" id="UP001283212"/>
    </source>
</evidence>
<dbReference type="InterPro" id="IPR026371">
    <property type="entry name" value="PGF_CTERM"/>
</dbReference>
<proteinExistence type="predicted"/>
<dbReference type="GO" id="GO:0005886">
    <property type="term" value="C:plasma membrane"/>
    <property type="evidence" value="ECO:0007669"/>
    <property type="project" value="UniProtKB-SubCell"/>
</dbReference>
<dbReference type="NCBIfam" id="TIGR04126">
    <property type="entry name" value="PGF_CTERM"/>
    <property type="match status" value="1"/>
</dbReference>
<gene>
    <name evidence="3" type="ORF">McpCs1_18530</name>
</gene>
<dbReference type="EMBL" id="JAWDKB010000009">
    <property type="protein sequence ID" value="MDV0444442.1"/>
    <property type="molecule type" value="Genomic_DNA"/>
</dbReference>
<organism evidence="3 4">
    <name type="scientific">Methanorbis rubei</name>
    <dbReference type="NCBI Taxonomy" id="3028300"/>
    <lineage>
        <taxon>Archaea</taxon>
        <taxon>Methanobacteriati</taxon>
        <taxon>Methanobacteriota</taxon>
        <taxon>Stenosarchaea group</taxon>
        <taxon>Methanomicrobia</taxon>
        <taxon>Methanomicrobiales</taxon>
        <taxon>Methanocorpusculaceae</taxon>
        <taxon>Methanorbis</taxon>
    </lineage>
</organism>
<dbReference type="GO" id="GO:0030115">
    <property type="term" value="C:S-layer"/>
    <property type="evidence" value="ECO:0007669"/>
    <property type="project" value="UniProtKB-SubCell"/>
</dbReference>
<dbReference type="AlphaFoldDB" id="A0AAE4MGF4"/>
<accession>A0AAE4MGF4</accession>
<evidence type="ECO:0000259" key="2">
    <source>
        <dbReference type="Pfam" id="PF18204"/>
    </source>
</evidence>
<dbReference type="Proteomes" id="UP001283212">
    <property type="component" value="Unassembled WGS sequence"/>
</dbReference>
<evidence type="ECO:0000256" key="1">
    <source>
        <dbReference type="ARBA" id="ARBA00022729"/>
    </source>
</evidence>
<evidence type="ECO:0000313" key="3">
    <source>
        <dbReference type="EMBL" id="MDV0444442.1"/>
    </source>
</evidence>
<dbReference type="Pfam" id="PF18204">
    <property type="entry name" value="PGF-CTERM"/>
    <property type="match status" value="1"/>
</dbReference>
<sequence length="332" mass="34835">MIKKRSSFTRRMIFCACVLLILAAFAAPASADTTVAQGDPFYVSGQAPGAQQVALYFFGPNYFKYTKVQVNGGLYSYELQTTADMSPSEYYCVVQSPGTGSTFSVGPVTVGDTTYITVNPGSGVPADGSSFVVQGPNALQSSQAAYALVNMIDSPNIPDLCQTFTFQIAYPLITINPIGTQYMGSSFIISGTTNLAVGDVLSVDVTIFNYWPSDKEAENAVDASSWSQGTSGQTVVLTGPTSGQNVWSYSVVPLHPSDYEVSVTGIKTGASATQEFVVTDQTGPTYVPTAFPTTLPTLTPSTAAPTPTQTPGFGILAAVGMLGAALLITRRS</sequence>
<dbReference type="RefSeq" id="WP_338096939.1">
    <property type="nucleotide sequence ID" value="NZ_JAWDKB010000009.1"/>
</dbReference>
<reference evidence="3 4" key="1">
    <citation type="submission" date="2023-06" db="EMBL/GenBank/DDBJ databases">
        <title>Genome sequence of Methancorpusculaceae sp. Cs1.</title>
        <authorList>
            <person name="Protasov E."/>
            <person name="Platt K."/>
            <person name="Poehlein A."/>
            <person name="Daniel R."/>
            <person name="Brune A."/>
        </authorList>
    </citation>
    <scope>NUCLEOTIDE SEQUENCE [LARGE SCALE GENOMIC DNA]</scope>
    <source>
        <strain evidence="3 4">Cs1</strain>
    </source>
</reference>
<feature type="domain" description="PGF-CTERM archaeal protein-sorting signal" evidence="2">
    <location>
        <begin position="310"/>
        <end position="331"/>
    </location>
</feature>
<keyword evidence="1" id="KW-0732">Signal</keyword>